<name>A0A645JIM5_9ZZZZ</name>
<sequence>MSEKLSIGMKAPDFNFMTAWNLENNFYDSTSGKRSILVFLRYYGCTVCQLQILKFIKNYERFKEKDTQLFVVLQSEPETIREQDSKGDIPFAIICDPSQELYKL</sequence>
<evidence type="ECO:0000259" key="1">
    <source>
        <dbReference type="Pfam" id="PF00578"/>
    </source>
</evidence>
<dbReference type="GO" id="GO:0016209">
    <property type="term" value="F:antioxidant activity"/>
    <property type="evidence" value="ECO:0007669"/>
    <property type="project" value="InterPro"/>
</dbReference>
<dbReference type="InterPro" id="IPR036249">
    <property type="entry name" value="Thioredoxin-like_sf"/>
</dbReference>
<comment type="caution">
    <text evidence="2">The sequence shown here is derived from an EMBL/GenBank/DDBJ whole genome shotgun (WGS) entry which is preliminary data.</text>
</comment>
<proteinExistence type="predicted"/>
<dbReference type="Gene3D" id="3.40.30.10">
    <property type="entry name" value="Glutaredoxin"/>
    <property type="match status" value="1"/>
</dbReference>
<gene>
    <name evidence="2" type="ORF">SDC9_211043</name>
</gene>
<organism evidence="2">
    <name type="scientific">bioreactor metagenome</name>
    <dbReference type="NCBI Taxonomy" id="1076179"/>
    <lineage>
        <taxon>unclassified sequences</taxon>
        <taxon>metagenomes</taxon>
        <taxon>ecological metagenomes</taxon>
    </lineage>
</organism>
<feature type="domain" description="Alkyl hydroperoxide reductase subunit C/ Thiol specific antioxidant" evidence="1">
    <location>
        <begin position="7"/>
        <end position="102"/>
    </location>
</feature>
<dbReference type="GO" id="GO:0016491">
    <property type="term" value="F:oxidoreductase activity"/>
    <property type="evidence" value="ECO:0007669"/>
    <property type="project" value="InterPro"/>
</dbReference>
<dbReference type="Pfam" id="PF00578">
    <property type="entry name" value="AhpC-TSA"/>
    <property type="match status" value="1"/>
</dbReference>
<accession>A0A645JIM5</accession>
<dbReference type="EMBL" id="VSSQ01142465">
    <property type="protein sequence ID" value="MPN63286.1"/>
    <property type="molecule type" value="Genomic_DNA"/>
</dbReference>
<dbReference type="InterPro" id="IPR000866">
    <property type="entry name" value="AhpC/TSA"/>
</dbReference>
<protein>
    <recommendedName>
        <fullName evidence="1">Alkyl hydroperoxide reductase subunit C/ Thiol specific antioxidant domain-containing protein</fullName>
    </recommendedName>
</protein>
<dbReference type="SUPFAM" id="SSF52833">
    <property type="entry name" value="Thioredoxin-like"/>
    <property type="match status" value="1"/>
</dbReference>
<reference evidence="2" key="1">
    <citation type="submission" date="2019-08" db="EMBL/GenBank/DDBJ databases">
        <authorList>
            <person name="Kucharzyk K."/>
            <person name="Murdoch R.W."/>
            <person name="Higgins S."/>
            <person name="Loffler F."/>
        </authorList>
    </citation>
    <scope>NUCLEOTIDE SEQUENCE</scope>
</reference>
<evidence type="ECO:0000313" key="2">
    <source>
        <dbReference type="EMBL" id="MPN63286.1"/>
    </source>
</evidence>
<dbReference type="AlphaFoldDB" id="A0A645JIM5"/>